<feature type="region of interest" description="Disordered" evidence="1">
    <location>
        <begin position="164"/>
        <end position="236"/>
    </location>
</feature>
<keyword evidence="3" id="KW-1185">Reference proteome</keyword>
<feature type="compositionally biased region" description="Basic residues" evidence="1">
    <location>
        <begin position="172"/>
        <end position="183"/>
    </location>
</feature>
<organism evidence="2 3">
    <name type="scientific">Kribbella aluminosa</name>
    <dbReference type="NCBI Taxonomy" id="416017"/>
    <lineage>
        <taxon>Bacteria</taxon>
        <taxon>Bacillati</taxon>
        <taxon>Actinomycetota</taxon>
        <taxon>Actinomycetes</taxon>
        <taxon>Propionibacteriales</taxon>
        <taxon>Kribbellaceae</taxon>
        <taxon>Kribbella</taxon>
    </lineage>
</organism>
<reference evidence="2 3" key="1">
    <citation type="submission" date="2021-03" db="EMBL/GenBank/DDBJ databases">
        <title>Sequencing the genomes of 1000 actinobacteria strains.</title>
        <authorList>
            <person name="Klenk H.-P."/>
        </authorList>
    </citation>
    <scope>NUCLEOTIDE SEQUENCE [LARGE SCALE GENOMIC DNA]</scope>
    <source>
        <strain evidence="2 3">DSM 18824</strain>
    </source>
</reference>
<proteinExistence type="predicted"/>
<evidence type="ECO:0000256" key="1">
    <source>
        <dbReference type="SAM" id="MobiDB-lite"/>
    </source>
</evidence>
<comment type="caution">
    <text evidence="2">The sequence shown here is derived from an EMBL/GenBank/DDBJ whole genome shotgun (WGS) entry which is preliminary data.</text>
</comment>
<protein>
    <submittedName>
        <fullName evidence="2">Uncharacterized protein</fullName>
    </submittedName>
</protein>
<evidence type="ECO:0000313" key="3">
    <source>
        <dbReference type="Proteomes" id="UP000755585"/>
    </source>
</evidence>
<dbReference type="Proteomes" id="UP000755585">
    <property type="component" value="Unassembled WGS sequence"/>
</dbReference>
<name>A0ABS4UY90_9ACTN</name>
<sequence>MPVHHPHARCQPTSRGVNRSCVGCVGRKAADHPASAVPAVLPKSVDRGSLSAAADPPRVKPEPARSGWWATSRTGAVPERTEHADLLHKVDLHRAVRWAGDRVGLGCPPGSGSNPPQPHVPGRPRAARQVEHQRDTVRAIPITLRCTTRQADTPCPDCTPPDCSARPEHSNHPHKQHKQHKSRLTPETNRAPPRRPLPGNEARVRVRVRSVYAHQADTRRGGHGRGRGRGRGHGRGAALTGAGACGRGHERGAALTGAGACGRGHERGGHERGGALTGEGALGRAAPRPAYARPCGPAGHGRPGPRRARTAGPETGTDGQAPGHRRWVGRALGWGRAVGAGASGRGRVGRPWLQRWWGPTCCGWGPGRFRGRGFGARLGLRGR</sequence>
<dbReference type="EMBL" id="JAGINT010000002">
    <property type="protein sequence ID" value="MBP2356599.1"/>
    <property type="molecule type" value="Genomic_DNA"/>
</dbReference>
<accession>A0ABS4UY90</accession>
<evidence type="ECO:0000313" key="2">
    <source>
        <dbReference type="EMBL" id="MBP2356599.1"/>
    </source>
</evidence>
<gene>
    <name evidence="2" type="ORF">JOF29_007709</name>
</gene>
<feature type="region of interest" description="Disordered" evidence="1">
    <location>
        <begin position="103"/>
        <end position="136"/>
    </location>
</feature>
<feature type="region of interest" description="Disordered" evidence="1">
    <location>
        <begin position="294"/>
        <end position="325"/>
    </location>
</feature>
<feature type="compositionally biased region" description="Basic residues" evidence="1">
    <location>
        <begin position="221"/>
        <end position="234"/>
    </location>
</feature>